<evidence type="ECO:0000313" key="2">
    <source>
        <dbReference type="Proteomes" id="UP000265520"/>
    </source>
</evidence>
<dbReference type="Proteomes" id="UP000265520">
    <property type="component" value="Unassembled WGS sequence"/>
</dbReference>
<keyword evidence="2" id="KW-1185">Reference proteome</keyword>
<accession>A0A392QTF8</accession>
<comment type="caution">
    <text evidence="1">The sequence shown here is derived from an EMBL/GenBank/DDBJ whole genome shotgun (WGS) entry which is preliminary data.</text>
</comment>
<reference evidence="1 2" key="1">
    <citation type="journal article" date="2018" name="Front. Plant Sci.">
        <title>Red Clover (Trifolium pratense) and Zigzag Clover (T. medium) - A Picture of Genomic Similarities and Differences.</title>
        <authorList>
            <person name="Dluhosova J."/>
            <person name="Istvanek J."/>
            <person name="Nedelnik J."/>
            <person name="Repkova J."/>
        </authorList>
    </citation>
    <scope>NUCLEOTIDE SEQUENCE [LARGE SCALE GENOMIC DNA]</scope>
    <source>
        <strain evidence="2">cv. 10/8</strain>
        <tissue evidence="1">Leaf</tissue>
    </source>
</reference>
<dbReference type="AlphaFoldDB" id="A0A392QTF8"/>
<organism evidence="1 2">
    <name type="scientific">Trifolium medium</name>
    <dbReference type="NCBI Taxonomy" id="97028"/>
    <lineage>
        <taxon>Eukaryota</taxon>
        <taxon>Viridiplantae</taxon>
        <taxon>Streptophyta</taxon>
        <taxon>Embryophyta</taxon>
        <taxon>Tracheophyta</taxon>
        <taxon>Spermatophyta</taxon>
        <taxon>Magnoliopsida</taxon>
        <taxon>eudicotyledons</taxon>
        <taxon>Gunneridae</taxon>
        <taxon>Pentapetalae</taxon>
        <taxon>rosids</taxon>
        <taxon>fabids</taxon>
        <taxon>Fabales</taxon>
        <taxon>Fabaceae</taxon>
        <taxon>Papilionoideae</taxon>
        <taxon>50 kb inversion clade</taxon>
        <taxon>NPAAA clade</taxon>
        <taxon>Hologalegina</taxon>
        <taxon>IRL clade</taxon>
        <taxon>Trifolieae</taxon>
        <taxon>Trifolium</taxon>
    </lineage>
</organism>
<dbReference type="EMBL" id="LXQA010155476">
    <property type="protein sequence ID" value="MCI26816.1"/>
    <property type="molecule type" value="Genomic_DNA"/>
</dbReference>
<proteinExistence type="predicted"/>
<protein>
    <submittedName>
        <fullName evidence="1">Uncharacterized protein</fullName>
    </submittedName>
</protein>
<sequence>MWLSRTPLHFDACCFHERTMKKKKIGLEKFEIEGEKKTQMSVEEKELWPLLLIEQCSVSVVIWIALFGDKWIRVLCHKVPLF</sequence>
<name>A0A392QTF8_9FABA</name>
<evidence type="ECO:0000313" key="1">
    <source>
        <dbReference type="EMBL" id="MCI26816.1"/>
    </source>
</evidence>